<evidence type="ECO:0000313" key="3">
    <source>
        <dbReference type="Proteomes" id="UP000247702"/>
    </source>
</evidence>
<proteinExistence type="predicted"/>
<comment type="caution">
    <text evidence="1">The sequence shown here is derived from an EMBL/GenBank/DDBJ whole genome shotgun (WGS) entry which is preliminary data.</text>
</comment>
<dbReference type="Proteomes" id="UP000247702">
    <property type="component" value="Unassembled WGS sequence"/>
</dbReference>
<keyword evidence="3" id="KW-1185">Reference proteome</keyword>
<dbReference type="EMBL" id="BLAL01000039">
    <property type="protein sequence ID" value="GES78518.1"/>
    <property type="molecule type" value="Genomic_DNA"/>
</dbReference>
<protein>
    <submittedName>
        <fullName evidence="1">Uncharacterized protein</fullName>
    </submittedName>
</protein>
<evidence type="ECO:0000313" key="1">
    <source>
        <dbReference type="EMBL" id="GBB92081.1"/>
    </source>
</evidence>
<organism evidence="1 3">
    <name type="scientific">Rhizophagus clarus</name>
    <dbReference type="NCBI Taxonomy" id="94130"/>
    <lineage>
        <taxon>Eukaryota</taxon>
        <taxon>Fungi</taxon>
        <taxon>Fungi incertae sedis</taxon>
        <taxon>Mucoromycota</taxon>
        <taxon>Glomeromycotina</taxon>
        <taxon>Glomeromycetes</taxon>
        <taxon>Glomerales</taxon>
        <taxon>Glomeraceae</taxon>
        <taxon>Rhizophagus</taxon>
    </lineage>
</organism>
<reference evidence="2" key="2">
    <citation type="submission" date="2019-10" db="EMBL/GenBank/DDBJ databases">
        <title>Conservation and host-specific expression of non-tandemly repeated heterogenous ribosome RNA gene in arbuscular mycorrhizal fungi.</title>
        <authorList>
            <person name="Maeda T."/>
            <person name="Kobayashi Y."/>
            <person name="Nakagawa T."/>
            <person name="Ezawa T."/>
            <person name="Yamaguchi K."/>
            <person name="Bino T."/>
            <person name="Nishimoto Y."/>
            <person name="Shigenobu S."/>
            <person name="Kawaguchi M."/>
        </authorList>
    </citation>
    <scope>NUCLEOTIDE SEQUENCE</scope>
    <source>
        <strain evidence="2">HR1</strain>
    </source>
</reference>
<dbReference type="EMBL" id="BEXD01001068">
    <property type="protein sequence ID" value="GBB92081.1"/>
    <property type="molecule type" value="Genomic_DNA"/>
</dbReference>
<dbReference type="OrthoDB" id="2307807at2759"/>
<gene>
    <name evidence="2" type="ORF">RCL2_000582400</name>
    <name evidence="1" type="ORF">RclHR1_01960031</name>
</gene>
<name>A0A2Z6R533_9GLOM</name>
<accession>A0A2Z6R533</accession>
<dbReference type="Proteomes" id="UP000615446">
    <property type="component" value="Unassembled WGS sequence"/>
</dbReference>
<sequence length="309" mass="34890">MASTNKLRLGKKVLESAKEQLIALQEREDTGVLVTEIDNEDDDNEEEEEEDKLESGIIVATNISLETYQNYYKEEAKLTVDMRLLDGNVIIYEVPLGPHAAVGGEFTRLMIMWYNNLMVFGDRNVIVSRNSLVRPDVTVQPNDLPQPVAGRECDSTGWPYPTVVMEVGLSEGVNSLHTLARSYFSVRTDIQIYLAIKIYSRRRNGTRAMVAFLYQRSNFDGRPILVKSFGTAPLRWNTLRFFRNMDVPNQAITGVGRTAPPCNGPNIPDYQINIPSNEIFRGSPVGIPPNLVVGFNLDLYRLQRAALRY</sequence>
<reference evidence="1 3" key="1">
    <citation type="submission" date="2017-11" db="EMBL/GenBank/DDBJ databases">
        <title>The genome of Rhizophagus clarus HR1 reveals common genetic basis of auxotrophy among arbuscular mycorrhizal fungi.</title>
        <authorList>
            <person name="Kobayashi Y."/>
        </authorList>
    </citation>
    <scope>NUCLEOTIDE SEQUENCE [LARGE SCALE GENOMIC DNA]</scope>
    <source>
        <strain evidence="1 3">HR1</strain>
    </source>
</reference>
<evidence type="ECO:0000313" key="2">
    <source>
        <dbReference type="EMBL" id="GES78518.1"/>
    </source>
</evidence>
<dbReference type="AlphaFoldDB" id="A0A2Z6R533"/>